<dbReference type="EMBL" id="KN735546">
    <property type="protein sequence ID" value="KIH56572.1"/>
    <property type="molecule type" value="Genomic_DNA"/>
</dbReference>
<dbReference type="Proteomes" id="UP000054047">
    <property type="component" value="Unassembled WGS sequence"/>
</dbReference>
<sequence length="159" mass="17918">LISFFSVETYLYFAPISIPWSCHLNLPALAKTPLLAHLRQPLGIRLSPSPVVDEDDFCKMSSSGIISAVMARITDPIANKMLQTLRCRIHVECMDMIEKEKRGQSIVLAGLGEAPDLSPSLRLKDLENKVENIMSVLQVECRPSEIHRMGRFDRLALDW</sequence>
<name>A0A0C2D3D7_9BILA</name>
<evidence type="ECO:0000313" key="2">
    <source>
        <dbReference type="Proteomes" id="UP000054047"/>
    </source>
</evidence>
<feature type="non-terminal residue" evidence="1">
    <location>
        <position position="1"/>
    </location>
</feature>
<protein>
    <submittedName>
        <fullName evidence="1">Uncharacterized protein</fullName>
    </submittedName>
</protein>
<reference evidence="1 2" key="1">
    <citation type="submission" date="2013-12" db="EMBL/GenBank/DDBJ databases">
        <title>Draft genome of the parsitic nematode Ancylostoma duodenale.</title>
        <authorList>
            <person name="Mitreva M."/>
        </authorList>
    </citation>
    <scope>NUCLEOTIDE SEQUENCE [LARGE SCALE GENOMIC DNA]</scope>
    <source>
        <strain evidence="1 2">Zhejiang</strain>
    </source>
</reference>
<dbReference type="AlphaFoldDB" id="A0A0C2D3D7"/>
<gene>
    <name evidence="1" type="ORF">ANCDUO_13247</name>
</gene>
<organism evidence="1 2">
    <name type="scientific">Ancylostoma duodenale</name>
    <dbReference type="NCBI Taxonomy" id="51022"/>
    <lineage>
        <taxon>Eukaryota</taxon>
        <taxon>Metazoa</taxon>
        <taxon>Ecdysozoa</taxon>
        <taxon>Nematoda</taxon>
        <taxon>Chromadorea</taxon>
        <taxon>Rhabditida</taxon>
        <taxon>Rhabditina</taxon>
        <taxon>Rhabditomorpha</taxon>
        <taxon>Strongyloidea</taxon>
        <taxon>Ancylostomatidae</taxon>
        <taxon>Ancylostomatinae</taxon>
        <taxon>Ancylostoma</taxon>
    </lineage>
</organism>
<dbReference type="OrthoDB" id="10445349at2759"/>
<keyword evidence="2" id="KW-1185">Reference proteome</keyword>
<evidence type="ECO:0000313" key="1">
    <source>
        <dbReference type="EMBL" id="KIH56572.1"/>
    </source>
</evidence>
<proteinExistence type="predicted"/>
<accession>A0A0C2D3D7</accession>